<name>A0A8S0TJI1_OLEEU</name>
<dbReference type="Proteomes" id="UP000594638">
    <property type="component" value="Unassembled WGS sequence"/>
</dbReference>
<reference evidence="2 3" key="1">
    <citation type="submission" date="2019-12" db="EMBL/GenBank/DDBJ databases">
        <authorList>
            <person name="Alioto T."/>
            <person name="Alioto T."/>
            <person name="Gomez Garrido J."/>
        </authorList>
    </citation>
    <scope>NUCLEOTIDE SEQUENCE [LARGE SCALE GENOMIC DNA]</scope>
</reference>
<sequence>MRSRKRSTRESNQGALSNSIGNPLESQFSCFEGEDLARLRKSIQSQIESKGALNAALPDKFWLKQQFSIGVNEVTRVLERMPSNLGTESCSSDHLLKSSKSDVRKAPSVQLQVTYFSLSST</sequence>
<dbReference type="PANTHER" id="PTHR47903:SF2">
    <property type="entry name" value="OS07G0636400 PROTEIN"/>
    <property type="match status" value="1"/>
</dbReference>
<dbReference type="AlphaFoldDB" id="A0A8S0TJI1"/>
<gene>
    <name evidence="2" type="ORF">OLEA9_A115324</name>
</gene>
<feature type="region of interest" description="Disordered" evidence="1">
    <location>
        <begin position="1"/>
        <end position="26"/>
    </location>
</feature>
<protein>
    <submittedName>
        <fullName evidence="2">Uncharacterized protein</fullName>
    </submittedName>
</protein>
<dbReference type="OrthoDB" id="20109at2759"/>
<evidence type="ECO:0000313" key="3">
    <source>
        <dbReference type="Proteomes" id="UP000594638"/>
    </source>
</evidence>
<evidence type="ECO:0000313" key="2">
    <source>
        <dbReference type="EMBL" id="CAA3005954.1"/>
    </source>
</evidence>
<dbReference type="EMBL" id="CACTIH010007254">
    <property type="protein sequence ID" value="CAA3005954.1"/>
    <property type="molecule type" value="Genomic_DNA"/>
</dbReference>
<proteinExistence type="predicted"/>
<dbReference type="Gramene" id="OE9A115324T2">
    <property type="protein sequence ID" value="OE9A115324C2"/>
    <property type="gene ID" value="OE9A115324"/>
</dbReference>
<comment type="caution">
    <text evidence="2">The sequence shown here is derived from an EMBL/GenBank/DDBJ whole genome shotgun (WGS) entry which is preliminary data.</text>
</comment>
<dbReference type="PANTHER" id="PTHR47903">
    <property type="entry name" value="OS07G0636400 PROTEIN"/>
    <property type="match status" value="1"/>
</dbReference>
<organism evidence="2 3">
    <name type="scientific">Olea europaea subsp. europaea</name>
    <dbReference type="NCBI Taxonomy" id="158383"/>
    <lineage>
        <taxon>Eukaryota</taxon>
        <taxon>Viridiplantae</taxon>
        <taxon>Streptophyta</taxon>
        <taxon>Embryophyta</taxon>
        <taxon>Tracheophyta</taxon>
        <taxon>Spermatophyta</taxon>
        <taxon>Magnoliopsida</taxon>
        <taxon>eudicotyledons</taxon>
        <taxon>Gunneridae</taxon>
        <taxon>Pentapetalae</taxon>
        <taxon>asterids</taxon>
        <taxon>lamiids</taxon>
        <taxon>Lamiales</taxon>
        <taxon>Oleaceae</taxon>
        <taxon>Oleeae</taxon>
        <taxon>Olea</taxon>
    </lineage>
</organism>
<feature type="compositionally biased region" description="Polar residues" evidence="1">
    <location>
        <begin position="10"/>
        <end position="26"/>
    </location>
</feature>
<accession>A0A8S0TJI1</accession>
<keyword evidence="3" id="KW-1185">Reference proteome</keyword>
<evidence type="ECO:0000256" key="1">
    <source>
        <dbReference type="SAM" id="MobiDB-lite"/>
    </source>
</evidence>